<accession>A0A9E8SIA0</accession>
<dbReference type="SMART" id="SM00554">
    <property type="entry name" value="FAS1"/>
    <property type="match status" value="1"/>
</dbReference>
<dbReference type="KEGG" id="lnu:N7U66_08360"/>
<dbReference type="FunFam" id="2.30.180.10:FF:000032">
    <property type="entry name" value="Fasciclin domain-containing protein, putative"/>
    <property type="match status" value="1"/>
</dbReference>
<dbReference type="RefSeq" id="WP_267678069.1">
    <property type="nucleotide sequence ID" value="NZ_CP113088.1"/>
</dbReference>
<gene>
    <name evidence="3" type="ORF">N7U66_08360</name>
</gene>
<proteinExistence type="predicted"/>
<dbReference type="Pfam" id="PF02469">
    <property type="entry name" value="Fasciclin"/>
    <property type="match status" value="1"/>
</dbReference>
<keyword evidence="4" id="KW-1185">Reference proteome</keyword>
<dbReference type="PANTHER" id="PTHR10900">
    <property type="entry name" value="PERIOSTIN-RELATED"/>
    <property type="match status" value="1"/>
</dbReference>
<feature type="signal peptide" evidence="1">
    <location>
        <begin position="1"/>
        <end position="21"/>
    </location>
</feature>
<evidence type="ECO:0000313" key="3">
    <source>
        <dbReference type="EMBL" id="WAC03485.1"/>
    </source>
</evidence>
<dbReference type="Proteomes" id="UP001164705">
    <property type="component" value="Chromosome"/>
</dbReference>
<evidence type="ECO:0000313" key="4">
    <source>
        <dbReference type="Proteomes" id="UP001164705"/>
    </source>
</evidence>
<dbReference type="InterPro" id="IPR000782">
    <property type="entry name" value="FAS1_domain"/>
</dbReference>
<feature type="chain" id="PRO_5038659914" evidence="1">
    <location>
        <begin position="22"/>
        <end position="230"/>
    </location>
</feature>
<dbReference type="SUPFAM" id="SSF82153">
    <property type="entry name" value="FAS1 domain"/>
    <property type="match status" value="1"/>
</dbReference>
<feature type="domain" description="FAS1" evidence="2">
    <location>
        <begin position="81"/>
        <end position="225"/>
    </location>
</feature>
<dbReference type="PROSITE" id="PS50213">
    <property type="entry name" value="FAS1"/>
    <property type="match status" value="1"/>
</dbReference>
<dbReference type="AlphaFoldDB" id="A0A9E8SIA0"/>
<name>A0A9E8SIA0_9FLAO</name>
<dbReference type="EMBL" id="CP113088">
    <property type="protein sequence ID" value="WAC03485.1"/>
    <property type="molecule type" value="Genomic_DNA"/>
</dbReference>
<dbReference type="InterPro" id="IPR036378">
    <property type="entry name" value="FAS1_dom_sf"/>
</dbReference>
<reference evidence="3" key="1">
    <citation type="submission" date="2022-11" db="EMBL/GenBank/DDBJ databases">
        <title>Lacinutrix neustonica HL-RS19T sp. nov., isolated from the surface microlayer sample of brackish Lake Shihwa.</title>
        <authorList>
            <person name="Choi J.Y."/>
            <person name="Hwang C.Y."/>
        </authorList>
    </citation>
    <scope>NUCLEOTIDE SEQUENCE</scope>
    <source>
        <strain evidence="3">HL-RS19</strain>
    </source>
</reference>
<keyword evidence="1" id="KW-0732">Signal</keyword>
<dbReference type="InterPro" id="IPR050904">
    <property type="entry name" value="Adhesion/Biosynth-related"/>
</dbReference>
<dbReference type="Gene3D" id="2.30.180.10">
    <property type="entry name" value="FAS1 domain"/>
    <property type="match status" value="1"/>
</dbReference>
<sequence>MKIKYLIVPALILSMITTSCGEDKKNKTDDNMTTMEVEDEDVEYDYETTMPVTDTTALSYNDTNEDFKTDLKNNDLNSDVSVSVLDVAGSSKDFSTIVAAAKAAGLETLLNADDAFTVFAPTNAAFDKLPEGTVADLLKAENKSKLDKILRYHVFMGNLKADKLVENIKKNNNNFIITSAMGQNFVAALEGKNVILTDINGNKSRVIKADTNAKNGVVHAINRVMMPNLP</sequence>
<dbReference type="PROSITE" id="PS51257">
    <property type="entry name" value="PROKAR_LIPOPROTEIN"/>
    <property type="match status" value="1"/>
</dbReference>
<evidence type="ECO:0000256" key="1">
    <source>
        <dbReference type="SAM" id="SignalP"/>
    </source>
</evidence>
<organism evidence="3 4">
    <name type="scientific">Lacinutrix neustonica</name>
    <dbReference type="NCBI Taxonomy" id="2980107"/>
    <lineage>
        <taxon>Bacteria</taxon>
        <taxon>Pseudomonadati</taxon>
        <taxon>Bacteroidota</taxon>
        <taxon>Flavobacteriia</taxon>
        <taxon>Flavobacteriales</taxon>
        <taxon>Flavobacteriaceae</taxon>
        <taxon>Lacinutrix</taxon>
    </lineage>
</organism>
<protein>
    <submittedName>
        <fullName evidence="3">Fasciclin domain-containing protein</fullName>
    </submittedName>
</protein>
<evidence type="ECO:0000259" key="2">
    <source>
        <dbReference type="PROSITE" id="PS50213"/>
    </source>
</evidence>